<dbReference type="InterPro" id="IPR014044">
    <property type="entry name" value="CAP_dom"/>
</dbReference>
<evidence type="ECO:0000259" key="1">
    <source>
        <dbReference type="Pfam" id="PF00188"/>
    </source>
</evidence>
<organism evidence="2 3">
    <name type="scientific">Cellulomonas composti</name>
    <dbReference type="NCBI Taxonomy" id="266130"/>
    <lineage>
        <taxon>Bacteria</taxon>
        <taxon>Bacillati</taxon>
        <taxon>Actinomycetota</taxon>
        <taxon>Actinomycetes</taxon>
        <taxon>Micrococcales</taxon>
        <taxon>Cellulomonadaceae</taxon>
        <taxon>Cellulomonas</taxon>
    </lineage>
</organism>
<dbReference type="Gene3D" id="3.40.33.10">
    <property type="entry name" value="CAP"/>
    <property type="match status" value="1"/>
</dbReference>
<gene>
    <name evidence="2" type="ORF">CCO02nite_09790</name>
</gene>
<dbReference type="Pfam" id="PF00188">
    <property type="entry name" value="CAP"/>
    <property type="match status" value="1"/>
</dbReference>
<dbReference type="Proteomes" id="UP000321720">
    <property type="component" value="Unassembled WGS sequence"/>
</dbReference>
<evidence type="ECO:0000313" key="2">
    <source>
        <dbReference type="EMBL" id="GEL94321.1"/>
    </source>
</evidence>
<keyword evidence="3" id="KW-1185">Reference proteome</keyword>
<feature type="domain" description="SCP" evidence="1">
    <location>
        <begin position="102"/>
        <end position="211"/>
    </location>
</feature>
<reference evidence="2 3" key="1">
    <citation type="submission" date="2019-07" db="EMBL/GenBank/DDBJ databases">
        <title>Whole genome shotgun sequence of Cellulomonas composti NBRC 100758.</title>
        <authorList>
            <person name="Hosoyama A."/>
            <person name="Uohara A."/>
            <person name="Ohji S."/>
            <person name="Ichikawa N."/>
        </authorList>
    </citation>
    <scope>NUCLEOTIDE SEQUENCE [LARGE SCALE GENOMIC DNA]</scope>
    <source>
        <strain evidence="2 3">NBRC 100758</strain>
    </source>
</reference>
<sequence length="346" mass="36192">MLMRRTSSSDEGGVKQRVTGSRRALVRATSVVSSVVLLCVAGVLDPAVASDVGAQSTARTRADVEMRYQRFAKTLTVPVGWTGSVSDCRTGAESRESRTATVRAINIARYLVGVEPVTLQTSTAASKATSAALLMQANGALDHSPTQSEFPKCWSAAGASAASRSNLALGASGARAIAAYLAEPGSGNSAAGHRRWILNPAATQLATGSTSEANALTVFGLDAPAATGSKPAWIPWPAAGWFPQQLEPKGRWSLSATDSRMHFWSAAVRVERLNAAGAVVQVMSVKTQEVREGYGPNTVVFDVAGVAHPTGSHVVRYRVSVSGITNDATPGTRLTKTYVVSMFDAD</sequence>
<comment type="caution">
    <text evidence="2">The sequence shown here is derived from an EMBL/GenBank/DDBJ whole genome shotgun (WGS) entry which is preliminary data.</text>
</comment>
<dbReference type="EMBL" id="BJWG01000003">
    <property type="protein sequence ID" value="GEL94321.1"/>
    <property type="molecule type" value="Genomic_DNA"/>
</dbReference>
<name>A0A511J8J0_9CELL</name>
<evidence type="ECO:0000313" key="3">
    <source>
        <dbReference type="Proteomes" id="UP000321720"/>
    </source>
</evidence>
<dbReference type="AlphaFoldDB" id="A0A511J8J0"/>
<accession>A0A511J8J0</accession>
<protein>
    <recommendedName>
        <fullName evidence="1">SCP domain-containing protein</fullName>
    </recommendedName>
</protein>
<dbReference type="InterPro" id="IPR035940">
    <property type="entry name" value="CAP_sf"/>
</dbReference>
<proteinExistence type="predicted"/>